<feature type="domain" description="Sigma-54 factor interaction" evidence="6">
    <location>
        <begin position="189"/>
        <end position="418"/>
    </location>
</feature>
<dbReference type="Gene3D" id="3.40.50.300">
    <property type="entry name" value="P-loop containing nucleotide triphosphate hydrolases"/>
    <property type="match status" value="1"/>
</dbReference>
<dbReference type="InterPro" id="IPR029016">
    <property type="entry name" value="GAF-like_dom_sf"/>
</dbReference>
<dbReference type="Gene3D" id="1.10.10.60">
    <property type="entry name" value="Homeodomain-like"/>
    <property type="match status" value="1"/>
</dbReference>
<dbReference type="PANTHER" id="PTHR32071:SF35">
    <property type="entry name" value="ANAEROBIC NITRIC OXIDE REDUCTASE TRANSCRIPTION REGULATOR NORR"/>
    <property type="match status" value="1"/>
</dbReference>
<name>A0ABV1N0R1_9GAMM</name>
<comment type="caution">
    <text evidence="7">The sequence shown here is derived from an EMBL/GenBank/DDBJ whole genome shotgun (WGS) entry which is preliminary data.</text>
</comment>
<dbReference type="SMART" id="SM00382">
    <property type="entry name" value="AAA"/>
    <property type="match status" value="1"/>
</dbReference>
<evidence type="ECO:0000256" key="3">
    <source>
        <dbReference type="ARBA" id="ARBA00023015"/>
    </source>
</evidence>
<dbReference type="InterPro" id="IPR027417">
    <property type="entry name" value="P-loop_NTPase"/>
</dbReference>
<protein>
    <submittedName>
        <fullName evidence="7">Nitric oxide reductase transcriptional regulator NorR</fullName>
    </submittedName>
</protein>
<keyword evidence="1" id="KW-0547">Nucleotide-binding</keyword>
<dbReference type="InterPro" id="IPR058031">
    <property type="entry name" value="AAA_lid_NorR"/>
</dbReference>
<dbReference type="InterPro" id="IPR003018">
    <property type="entry name" value="GAF"/>
</dbReference>
<keyword evidence="4" id="KW-0238">DNA-binding</keyword>
<dbReference type="PROSITE" id="PS00675">
    <property type="entry name" value="SIGMA54_INTERACT_1"/>
    <property type="match status" value="1"/>
</dbReference>
<dbReference type="Gene3D" id="3.30.450.40">
    <property type="match status" value="1"/>
</dbReference>
<accession>A0ABV1N0R1</accession>
<organism evidence="7 8">
    <name type="scientific">Halomonas pelophila</name>
    <dbReference type="NCBI Taxonomy" id="3151122"/>
    <lineage>
        <taxon>Bacteria</taxon>
        <taxon>Pseudomonadati</taxon>
        <taxon>Pseudomonadota</taxon>
        <taxon>Gammaproteobacteria</taxon>
        <taxon>Oceanospirillales</taxon>
        <taxon>Halomonadaceae</taxon>
        <taxon>Halomonas</taxon>
    </lineage>
</organism>
<keyword evidence="3" id="KW-0805">Transcription regulation</keyword>
<proteinExistence type="predicted"/>
<dbReference type="PROSITE" id="PS00688">
    <property type="entry name" value="SIGMA54_INTERACT_3"/>
    <property type="match status" value="1"/>
</dbReference>
<evidence type="ECO:0000259" key="6">
    <source>
        <dbReference type="PROSITE" id="PS50045"/>
    </source>
</evidence>
<keyword evidence="2" id="KW-0067">ATP-binding</keyword>
<evidence type="ECO:0000313" key="8">
    <source>
        <dbReference type="Proteomes" id="UP001472978"/>
    </source>
</evidence>
<dbReference type="CDD" id="cd00009">
    <property type="entry name" value="AAA"/>
    <property type="match status" value="1"/>
</dbReference>
<dbReference type="InterPro" id="IPR002078">
    <property type="entry name" value="Sigma_54_int"/>
</dbReference>
<dbReference type="NCBIfam" id="NF003451">
    <property type="entry name" value="PRK05022.1"/>
    <property type="match status" value="1"/>
</dbReference>
<dbReference type="InterPro" id="IPR009057">
    <property type="entry name" value="Homeodomain-like_sf"/>
</dbReference>
<dbReference type="SUPFAM" id="SSF55781">
    <property type="entry name" value="GAF domain-like"/>
    <property type="match status" value="1"/>
</dbReference>
<evidence type="ECO:0000256" key="1">
    <source>
        <dbReference type="ARBA" id="ARBA00022741"/>
    </source>
</evidence>
<dbReference type="SUPFAM" id="SSF46689">
    <property type="entry name" value="Homeodomain-like"/>
    <property type="match status" value="1"/>
</dbReference>
<keyword evidence="8" id="KW-1185">Reference proteome</keyword>
<dbReference type="PROSITE" id="PS50045">
    <property type="entry name" value="SIGMA54_INTERACT_4"/>
    <property type="match status" value="1"/>
</dbReference>
<keyword evidence="5" id="KW-0804">Transcription</keyword>
<gene>
    <name evidence="7" type="primary">norR</name>
    <name evidence="7" type="ORF">ABE957_01240</name>
</gene>
<dbReference type="InterPro" id="IPR025944">
    <property type="entry name" value="Sigma_54_int_dom_CS"/>
</dbReference>
<dbReference type="PROSITE" id="PS00676">
    <property type="entry name" value="SIGMA54_INTERACT_2"/>
    <property type="match status" value="1"/>
</dbReference>
<dbReference type="Pfam" id="PF00158">
    <property type="entry name" value="Sigma54_activat"/>
    <property type="match status" value="1"/>
</dbReference>
<evidence type="ECO:0000256" key="5">
    <source>
        <dbReference type="ARBA" id="ARBA00023163"/>
    </source>
</evidence>
<dbReference type="InterPro" id="IPR025943">
    <property type="entry name" value="Sigma_54_int_dom_ATP-bd_2"/>
</dbReference>
<sequence>MNITMLDETLLADLVADLPRAVRLQRLVRTLREGFRCGAVCLLRLEEGALVPLAVDGLVREALGRRFEVAQHPRLATILASRRTTLFPPDASLPDPYDGLVEQRPGQPLHVHDCMGISLHVEGEPWGVLTLDALEAGTFDAADRTALERYALLIEAAVRVSRLERDLRALRMAHQDSGLPLAAPEARDILGHSAVLLRLLRELDVVARADLPVLLSGETGVGKELFARRLHRCSARHAAPLVQVNCAALPESLAESELFGHVKGAFSGATAERAGRFEAADGGTLLLDEVGELSLPVQAKLLRALQEGEVQRLGEDVPRRVDVRIIAATNRRLAEAVRDGSFRADLYHRLSVYPVVIPPLRERGSDVLVLAGHFLEINRTRLGVRSLRLSSEAEETLLAYAWPGNVRELEHVISRAAIKALSRGARRDDIITLVPEWLDLSGPVGEGASASEVPGGVGEAASSSLRERVEKAQRRAIREALDACDGRWAAAARRLELDPSNLHKLARRLGLKPGR</sequence>
<dbReference type="SMART" id="SM00065">
    <property type="entry name" value="GAF"/>
    <property type="match status" value="1"/>
</dbReference>
<reference evidence="7 8" key="1">
    <citation type="submission" date="2024-05" db="EMBL/GenBank/DDBJ databases">
        <title>Halomonas sp. CS7 16S ribosomal RNA gene Genome sequencing and assembly.</title>
        <authorList>
            <person name="Yook S."/>
        </authorList>
    </citation>
    <scope>NUCLEOTIDE SEQUENCE [LARGE SCALE GENOMIC DNA]</scope>
    <source>
        <strain evidence="7 8">CS7</strain>
    </source>
</reference>
<dbReference type="Pfam" id="PF01590">
    <property type="entry name" value="GAF"/>
    <property type="match status" value="1"/>
</dbReference>
<dbReference type="EMBL" id="JBEGCI010000001">
    <property type="protein sequence ID" value="MEQ6887302.1"/>
    <property type="molecule type" value="Genomic_DNA"/>
</dbReference>
<evidence type="ECO:0000256" key="4">
    <source>
        <dbReference type="ARBA" id="ARBA00023125"/>
    </source>
</evidence>
<evidence type="ECO:0000256" key="2">
    <source>
        <dbReference type="ARBA" id="ARBA00022840"/>
    </source>
</evidence>
<dbReference type="Gene3D" id="1.10.8.60">
    <property type="match status" value="1"/>
</dbReference>
<dbReference type="SUPFAM" id="SSF52540">
    <property type="entry name" value="P-loop containing nucleoside triphosphate hydrolases"/>
    <property type="match status" value="1"/>
</dbReference>
<dbReference type="Proteomes" id="UP001472978">
    <property type="component" value="Unassembled WGS sequence"/>
</dbReference>
<dbReference type="InterPro" id="IPR003593">
    <property type="entry name" value="AAA+_ATPase"/>
</dbReference>
<evidence type="ECO:0000313" key="7">
    <source>
        <dbReference type="EMBL" id="MEQ6887302.1"/>
    </source>
</evidence>
<dbReference type="InterPro" id="IPR025662">
    <property type="entry name" value="Sigma_54_int_dom_ATP-bd_1"/>
</dbReference>
<dbReference type="Pfam" id="PF25601">
    <property type="entry name" value="AAA_lid_14"/>
    <property type="match status" value="1"/>
</dbReference>
<dbReference type="PANTHER" id="PTHR32071">
    <property type="entry name" value="TRANSCRIPTIONAL REGULATORY PROTEIN"/>
    <property type="match status" value="1"/>
</dbReference>